<dbReference type="GeneID" id="42932269"/>
<dbReference type="RefSeq" id="WP_156480567.1">
    <property type="nucleotide sequence ID" value="NZ_CP014784.1"/>
</dbReference>
<protein>
    <submittedName>
        <fullName evidence="1">Ypar7</fullName>
    </submittedName>
</protein>
<reference evidence="1" key="1">
    <citation type="journal article" date="2001" name="Mol. Microbiol.">
        <title>Discovery and distribution of super-integrons among pseudomonads.</title>
        <authorList>
            <person name="Vaisvila R."/>
            <person name="Morgan R.D."/>
            <person name="Posfai J."/>
            <person name="Raleigh E.A."/>
        </authorList>
    </citation>
    <scope>NUCLEOTIDE SEQUENCE</scope>
    <source>
        <strain evidence="1">ATCC 55044</strain>
    </source>
</reference>
<sequence>MTPELHETVHEIVLEIVNASAIDDKKTEWAAYQKLVAICEDSENTGRNHPFQWETLGDFTHDKVLAVNFYEKALAYAHAAELHEYISSINLAMAEAFIDLGNIDKARHLAIQANESAEKTNDLELRKSISELLLQLSST</sequence>
<dbReference type="AlphaFoldDB" id="Q939G5"/>
<dbReference type="InterPro" id="IPR011990">
    <property type="entry name" value="TPR-like_helical_dom_sf"/>
</dbReference>
<accession>Q939G5</accession>
<proteinExistence type="predicted"/>
<organism evidence="1">
    <name type="scientific">Aquipseudomonas alcaligenes</name>
    <name type="common">Pseudomonas alcaligenes</name>
    <dbReference type="NCBI Taxonomy" id="43263"/>
    <lineage>
        <taxon>Bacteria</taxon>
        <taxon>Pseudomonadati</taxon>
        <taxon>Pseudomonadota</taxon>
        <taxon>Gammaproteobacteria</taxon>
        <taxon>Pseudomonadales</taxon>
        <taxon>Pseudomonadaceae</taxon>
        <taxon>Aquipseudomonas</taxon>
    </lineage>
</organism>
<dbReference type="Gene3D" id="1.25.40.10">
    <property type="entry name" value="Tetratricopeptide repeat domain"/>
    <property type="match status" value="1"/>
</dbReference>
<dbReference type="EMBL" id="AY038186">
    <property type="protein sequence ID" value="AAK73293.1"/>
    <property type="molecule type" value="Genomic_DNA"/>
</dbReference>
<name>Q939G5_AQUAC</name>
<evidence type="ECO:0000313" key="1">
    <source>
        <dbReference type="EMBL" id="AAK73293.1"/>
    </source>
</evidence>